<dbReference type="InterPro" id="IPR033749">
    <property type="entry name" value="Polyprenyl_synt_CS"/>
</dbReference>
<dbReference type="GO" id="GO:0004659">
    <property type="term" value="F:prenyltransferase activity"/>
    <property type="evidence" value="ECO:0007669"/>
    <property type="project" value="InterPro"/>
</dbReference>
<evidence type="ECO:0000256" key="7">
    <source>
        <dbReference type="SAM" id="SignalP"/>
    </source>
</evidence>
<evidence type="ECO:0000256" key="3">
    <source>
        <dbReference type="ARBA" id="ARBA00022679"/>
    </source>
</evidence>
<dbReference type="Pfam" id="PF00348">
    <property type="entry name" value="polyprenyl_synt"/>
    <property type="match status" value="1"/>
</dbReference>
<accession>A0AAW2HMS2</accession>
<sequence length="241" mass="27513">MRGEKSLFRLFANIAHVHFLLLFQNQNSQKRINTVRNNHSLSSTTQSAAIGAPSPVPISVSLQTSIPVYYNINDFSAFKLSVQSENIRRYSTLRTQHPGSLPDTSVDPYRLLEDDLKDIYDDIRSELRKNTNQEELQTIATYYFDGQGKALRPMVAILMARAINHHMYGDDRGLGSSQRDVAMISEMIHSASLIHDDVIDQSDFRRGKPSVNVLWNHKKVSRLFSFLSAFRSEIGPRRTRM</sequence>
<evidence type="ECO:0000256" key="4">
    <source>
        <dbReference type="ARBA" id="ARBA00022723"/>
    </source>
</evidence>
<evidence type="ECO:0000256" key="2">
    <source>
        <dbReference type="ARBA" id="ARBA00006706"/>
    </source>
</evidence>
<comment type="caution">
    <text evidence="8">The sequence shown here is derived from an EMBL/GenBank/DDBJ whole genome shotgun (WGS) entry which is preliminary data.</text>
</comment>
<comment type="similarity">
    <text evidence="2">Belongs to the FPP/GGPP synthase family.</text>
</comment>
<name>A0AAW2HMS2_9NEOP</name>
<evidence type="ECO:0000313" key="8">
    <source>
        <dbReference type="EMBL" id="KAL0271107.1"/>
    </source>
</evidence>
<evidence type="ECO:0000256" key="5">
    <source>
        <dbReference type="ARBA" id="ARBA00022842"/>
    </source>
</evidence>
<dbReference type="InterPro" id="IPR000092">
    <property type="entry name" value="Polyprenyl_synt"/>
</dbReference>
<dbReference type="PANTHER" id="PTHR12001:SF69">
    <property type="entry name" value="ALL TRANS-POLYPRENYL-DIPHOSPHATE SYNTHASE PDSS1"/>
    <property type="match status" value="1"/>
</dbReference>
<dbReference type="GO" id="GO:0005739">
    <property type="term" value="C:mitochondrion"/>
    <property type="evidence" value="ECO:0007669"/>
    <property type="project" value="TreeGrafter"/>
</dbReference>
<keyword evidence="3" id="KW-0808">Transferase</keyword>
<proteinExistence type="inferred from homology"/>
<keyword evidence="7" id="KW-0732">Signal</keyword>
<dbReference type="InterPro" id="IPR008949">
    <property type="entry name" value="Isoprenoid_synthase_dom_sf"/>
</dbReference>
<comment type="cofactor">
    <cofactor evidence="1">
        <name>Mg(2+)</name>
        <dbReference type="ChEBI" id="CHEBI:18420"/>
    </cofactor>
</comment>
<evidence type="ECO:0008006" key="9">
    <source>
        <dbReference type="Google" id="ProtNLM"/>
    </source>
</evidence>
<dbReference type="GO" id="GO:1990234">
    <property type="term" value="C:transferase complex"/>
    <property type="evidence" value="ECO:0007669"/>
    <property type="project" value="TreeGrafter"/>
</dbReference>
<keyword evidence="5" id="KW-0460">Magnesium</keyword>
<keyword evidence="6" id="KW-0414">Isoprene biosynthesis</keyword>
<dbReference type="GO" id="GO:0046872">
    <property type="term" value="F:metal ion binding"/>
    <property type="evidence" value="ECO:0007669"/>
    <property type="project" value="UniProtKB-KW"/>
</dbReference>
<dbReference type="GO" id="GO:0042811">
    <property type="term" value="P:pheromone biosynthetic process"/>
    <property type="evidence" value="ECO:0007669"/>
    <property type="project" value="UniProtKB-ARBA"/>
</dbReference>
<dbReference type="PANTHER" id="PTHR12001">
    <property type="entry name" value="GERANYLGERANYL PYROPHOSPHATE SYNTHASE"/>
    <property type="match status" value="1"/>
</dbReference>
<evidence type="ECO:0000256" key="1">
    <source>
        <dbReference type="ARBA" id="ARBA00001946"/>
    </source>
</evidence>
<dbReference type="AlphaFoldDB" id="A0AAW2HMS2"/>
<feature type="chain" id="PRO_5043486685" description="Decaprenyl-diphosphate synthase subunit 1" evidence="7">
    <location>
        <begin position="20"/>
        <end position="241"/>
    </location>
</feature>
<dbReference type="GO" id="GO:0006744">
    <property type="term" value="P:ubiquinone biosynthetic process"/>
    <property type="evidence" value="ECO:0007669"/>
    <property type="project" value="TreeGrafter"/>
</dbReference>
<reference evidence="8" key="1">
    <citation type="journal article" date="2024" name="Gigascience">
        <title>Chromosome-level genome of the poultry shaft louse Menopon gallinae provides insight into the host-switching and adaptive evolution of parasitic lice.</title>
        <authorList>
            <person name="Xu Y."/>
            <person name="Ma L."/>
            <person name="Liu S."/>
            <person name="Liang Y."/>
            <person name="Liu Q."/>
            <person name="He Z."/>
            <person name="Tian L."/>
            <person name="Duan Y."/>
            <person name="Cai W."/>
            <person name="Li H."/>
            <person name="Song F."/>
        </authorList>
    </citation>
    <scope>NUCLEOTIDE SEQUENCE</scope>
    <source>
        <strain evidence="8">Cailab_2023a</strain>
    </source>
</reference>
<keyword evidence="4" id="KW-0479">Metal-binding</keyword>
<dbReference type="EMBL" id="JARGDH010000004">
    <property type="protein sequence ID" value="KAL0271107.1"/>
    <property type="molecule type" value="Genomic_DNA"/>
</dbReference>
<feature type="signal peptide" evidence="7">
    <location>
        <begin position="1"/>
        <end position="19"/>
    </location>
</feature>
<dbReference type="Gene3D" id="1.10.600.10">
    <property type="entry name" value="Farnesyl Diphosphate Synthase"/>
    <property type="match status" value="1"/>
</dbReference>
<dbReference type="SUPFAM" id="SSF48576">
    <property type="entry name" value="Terpenoid synthases"/>
    <property type="match status" value="1"/>
</dbReference>
<gene>
    <name evidence="8" type="ORF">PYX00_008314</name>
</gene>
<evidence type="ECO:0000256" key="6">
    <source>
        <dbReference type="ARBA" id="ARBA00023229"/>
    </source>
</evidence>
<dbReference type="GO" id="GO:0008299">
    <property type="term" value="P:isoprenoid biosynthetic process"/>
    <property type="evidence" value="ECO:0007669"/>
    <property type="project" value="UniProtKB-KW"/>
</dbReference>
<dbReference type="PROSITE" id="PS00723">
    <property type="entry name" value="POLYPRENYL_SYNTHASE_1"/>
    <property type="match status" value="1"/>
</dbReference>
<organism evidence="8">
    <name type="scientific">Menopon gallinae</name>
    <name type="common">poultry shaft louse</name>
    <dbReference type="NCBI Taxonomy" id="328185"/>
    <lineage>
        <taxon>Eukaryota</taxon>
        <taxon>Metazoa</taxon>
        <taxon>Ecdysozoa</taxon>
        <taxon>Arthropoda</taxon>
        <taxon>Hexapoda</taxon>
        <taxon>Insecta</taxon>
        <taxon>Pterygota</taxon>
        <taxon>Neoptera</taxon>
        <taxon>Paraneoptera</taxon>
        <taxon>Psocodea</taxon>
        <taxon>Troctomorpha</taxon>
        <taxon>Phthiraptera</taxon>
        <taxon>Amblycera</taxon>
        <taxon>Menoponidae</taxon>
        <taxon>Menopon</taxon>
    </lineage>
</organism>
<protein>
    <recommendedName>
        <fullName evidence="9">Decaprenyl-diphosphate synthase subunit 1</fullName>
    </recommendedName>
</protein>